<evidence type="ECO:0000313" key="3">
    <source>
        <dbReference type="Proteomes" id="UP000027361"/>
    </source>
</evidence>
<dbReference type="RefSeq" id="XP_013243323.1">
    <property type="nucleotide sequence ID" value="XM_013387869.1"/>
</dbReference>
<dbReference type="InParanoid" id="A0A066W558"/>
<feature type="compositionally biased region" description="Basic and acidic residues" evidence="1">
    <location>
        <begin position="69"/>
        <end position="78"/>
    </location>
</feature>
<dbReference type="OrthoDB" id="5550090at2759"/>
<sequence>MGLNVRPQRDVVIRVPKVIQKLDATVTTARGSGNTAAKGKERTIDFDTASLEGMERVAEETQGGEEEERLPVGDRSPFKADLSSLPSDPRQASAIKSYASAAEWNSLLIWARANRGPQWDAATGLWHVDKGSQAYYSFCSNPRQSEEAAQVQSGAADDDEDDDAGPRRRATQRVQDRDSSPILGPGNSVRSARGRRG</sequence>
<feature type="region of interest" description="Disordered" evidence="1">
    <location>
        <begin position="50"/>
        <end position="90"/>
    </location>
</feature>
<accession>A0A066W558</accession>
<dbReference type="HOGENOM" id="CLU_1256519_0_0_1"/>
<dbReference type="EMBL" id="JMSN01000039">
    <property type="protein sequence ID" value="KDN45885.1"/>
    <property type="molecule type" value="Genomic_DNA"/>
</dbReference>
<evidence type="ECO:0000313" key="2">
    <source>
        <dbReference type="EMBL" id="KDN45885.1"/>
    </source>
</evidence>
<feature type="region of interest" description="Disordered" evidence="1">
    <location>
        <begin position="144"/>
        <end position="197"/>
    </location>
</feature>
<proteinExistence type="predicted"/>
<dbReference type="STRING" id="1037660.A0A066W558"/>
<keyword evidence="3" id="KW-1185">Reference proteome</keyword>
<dbReference type="GeneID" id="25266013"/>
<organism evidence="2 3">
    <name type="scientific">Tilletiaria anomala (strain ATCC 24038 / CBS 436.72 / UBC 951)</name>
    <dbReference type="NCBI Taxonomy" id="1037660"/>
    <lineage>
        <taxon>Eukaryota</taxon>
        <taxon>Fungi</taxon>
        <taxon>Dikarya</taxon>
        <taxon>Basidiomycota</taxon>
        <taxon>Ustilaginomycotina</taxon>
        <taxon>Exobasidiomycetes</taxon>
        <taxon>Georgefischeriales</taxon>
        <taxon>Tilletiariaceae</taxon>
        <taxon>Tilletiaria</taxon>
    </lineage>
</organism>
<dbReference type="AlphaFoldDB" id="A0A066W558"/>
<gene>
    <name evidence="2" type="ORF">K437DRAFT_268287</name>
</gene>
<protein>
    <submittedName>
        <fullName evidence="2">Uncharacterized protein</fullName>
    </submittedName>
</protein>
<dbReference type="Proteomes" id="UP000027361">
    <property type="component" value="Unassembled WGS sequence"/>
</dbReference>
<comment type="caution">
    <text evidence="2">The sequence shown here is derived from an EMBL/GenBank/DDBJ whole genome shotgun (WGS) entry which is preliminary data.</text>
</comment>
<evidence type="ECO:0000256" key="1">
    <source>
        <dbReference type="SAM" id="MobiDB-lite"/>
    </source>
</evidence>
<reference evidence="2 3" key="1">
    <citation type="submission" date="2014-05" db="EMBL/GenBank/DDBJ databases">
        <title>Draft genome sequence of a rare smut relative, Tilletiaria anomala UBC 951.</title>
        <authorList>
            <consortium name="DOE Joint Genome Institute"/>
            <person name="Toome M."/>
            <person name="Kuo A."/>
            <person name="Henrissat B."/>
            <person name="Lipzen A."/>
            <person name="Tritt A."/>
            <person name="Yoshinaga Y."/>
            <person name="Zane M."/>
            <person name="Barry K."/>
            <person name="Grigoriev I.V."/>
            <person name="Spatafora J.W."/>
            <person name="Aimea M.C."/>
        </authorList>
    </citation>
    <scope>NUCLEOTIDE SEQUENCE [LARGE SCALE GENOMIC DNA]</scope>
    <source>
        <strain evidence="2 3">UBC 951</strain>
    </source>
</reference>
<name>A0A066W558_TILAU</name>